<gene>
    <name evidence="2" type="ORF">SAMN04489860_0652</name>
</gene>
<keyword evidence="3" id="KW-1185">Reference proteome</keyword>
<dbReference type="InterPro" id="IPR016040">
    <property type="entry name" value="NAD(P)-bd_dom"/>
</dbReference>
<dbReference type="RefSeq" id="WP_083371572.1">
    <property type="nucleotide sequence ID" value="NZ_LT629776.1"/>
</dbReference>
<dbReference type="PANTHER" id="PTHR15020">
    <property type="entry name" value="FLAVIN REDUCTASE-RELATED"/>
    <property type="match status" value="1"/>
</dbReference>
<accession>A0A1H1NY08</accession>
<dbReference type="CDD" id="cd05243">
    <property type="entry name" value="SDR_a5"/>
    <property type="match status" value="1"/>
</dbReference>
<protein>
    <submittedName>
        <fullName evidence="2">Putative NADH-flavin reductase</fullName>
    </submittedName>
</protein>
<dbReference type="EMBL" id="LT629776">
    <property type="protein sequence ID" value="SDS03871.1"/>
    <property type="molecule type" value="Genomic_DNA"/>
</dbReference>
<dbReference type="Pfam" id="PF13460">
    <property type="entry name" value="NAD_binding_10"/>
    <property type="match status" value="1"/>
</dbReference>
<organism evidence="2 3">
    <name type="scientific">Paraoerskovia marina</name>
    <dbReference type="NCBI Taxonomy" id="545619"/>
    <lineage>
        <taxon>Bacteria</taxon>
        <taxon>Bacillati</taxon>
        <taxon>Actinomycetota</taxon>
        <taxon>Actinomycetes</taxon>
        <taxon>Micrococcales</taxon>
        <taxon>Cellulomonadaceae</taxon>
        <taxon>Paraoerskovia</taxon>
    </lineage>
</organism>
<feature type="domain" description="NAD(P)-binding" evidence="1">
    <location>
        <begin position="8"/>
        <end position="200"/>
    </location>
</feature>
<dbReference type="InterPro" id="IPR036291">
    <property type="entry name" value="NAD(P)-bd_dom_sf"/>
</dbReference>
<evidence type="ECO:0000259" key="1">
    <source>
        <dbReference type="Pfam" id="PF13460"/>
    </source>
</evidence>
<dbReference type="PANTHER" id="PTHR15020:SF50">
    <property type="entry name" value="UPF0659 PROTEIN YMR090W"/>
    <property type="match status" value="1"/>
</dbReference>
<dbReference type="OrthoDB" id="4248066at2"/>
<reference evidence="3" key="1">
    <citation type="submission" date="2016-10" db="EMBL/GenBank/DDBJ databases">
        <authorList>
            <person name="Varghese N."/>
            <person name="Submissions S."/>
        </authorList>
    </citation>
    <scope>NUCLEOTIDE SEQUENCE [LARGE SCALE GENOMIC DNA]</scope>
    <source>
        <strain evidence="3">DSM 22126</strain>
    </source>
</reference>
<name>A0A1H1NY08_9CELL</name>
<dbReference type="STRING" id="545619.SAMN04489860_0652"/>
<dbReference type="Proteomes" id="UP000185663">
    <property type="component" value="Chromosome I"/>
</dbReference>
<evidence type="ECO:0000313" key="2">
    <source>
        <dbReference type="EMBL" id="SDS03871.1"/>
    </source>
</evidence>
<dbReference type="Gene3D" id="3.40.50.720">
    <property type="entry name" value="NAD(P)-binding Rossmann-like Domain"/>
    <property type="match status" value="1"/>
</dbReference>
<dbReference type="SUPFAM" id="SSF51735">
    <property type="entry name" value="NAD(P)-binding Rossmann-fold domains"/>
    <property type="match status" value="1"/>
</dbReference>
<dbReference type="AlphaFoldDB" id="A0A1H1NY08"/>
<dbReference type="eggNOG" id="COG0702">
    <property type="taxonomic scope" value="Bacteria"/>
</dbReference>
<evidence type="ECO:0000313" key="3">
    <source>
        <dbReference type="Proteomes" id="UP000185663"/>
    </source>
</evidence>
<sequence length="222" mass="22983">MAKIALIGAHGKVGQLAIPELVDRGHEVSGVIRSEDQSESIEKLGATPLVLDVAGASFERMVEAFRGHDAVVWSAGAGGKGGAETTYAVDRDAAIRSMDAAKGAGVGRYVMVSFIGAVPNHGVPETDSFYPYTDAKVTADLHLRDSELDWTILGPGALTEDEATGQIAVYGEDSELPGNDEMGTSRGNVALTIAEALASPASIGQFIRYTDGGTPIGAALSH</sequence>
<proteinExistence type="predicted"/>